<dbReference type="SUPFAM" id="SSF143100">
    <property type="entry name" value="TTHA1013/TTHA0281-like"/>
    <property type="match status" value="1"/>
</dbReference>
<dbReference type="AlphaFoldDB" id="A0A401IM87"/>
<dbReference type="Gene3D" id="3.30.160.250">
    <property type="match status" value="1"/>
</dbReference>
<dbReference type="RefSeq" id="WP_124972859.1">
    <property type="nucleotide sequence ID" value="NZ_BDQK01000016.1"/>
</dbReference>
<proteinExistence type="predicted"/>
<evidence type="ECO:0000313" key="1">
    <source>
        <dbReference type="EMBL" id="GBF82374.1"/>
    </source>
</evidence>
<sequence length="69" mass="7606">MNYTIEVEQEEDGRWIAEVVDLPGVMVYGQTVEEAITRVQALALRILADNLENGKNVSSGLINVSFQPA</sequence>
<dbReference type="OrthoDB" id="9807959at2"/>
<evidence type="ECO:0000313" key="2">
    <source>
        <dbReference type="Proteomes" id="UP000287247"/>
    </source>
</evidence>
<dbReference type="Proteomes" id="UP000287247">
    <property type="component" value="Unassembled WGS sequence"/>
</dbReference>
<comment type="caution">
    <text evidence="1">The sequence shown here is derived from an EMBL/GenBank/DDBJ whole genome shotgun (WGS) entry which is preliminary data.</text>
</comment>
<protein>
    <submittedName>
        <fullName evidence="1">Uncharacterized protein</fullName>
    </submittedName>
</protein>
<organism evidence="1 2">
    <name type="scientific">Aphanothece sacrum FPU1</name>
    <dbReference type="NCBI Taxonomy" id="1920663"/>
    <lineage>
        <taxon>Bacteria</taxon>
        <taxon>Bacillati</taxon>
        <taxon>Cyanobacteriota</taxon>
        <taxon>Cyanophyceae</taxon>
        <taxon>Oscillatoriophycideae</taxon>
        <taxon>Chroococcales</taxon>
        <taxon>Aphanothecaceae</taxon>
        <taxon>Aphanothece</taxon>
    </lineage>
</organism>
<reference evidence="2" key="1">
    <citation type="submission" date="2017-05" db="EMBL/GenBank/DDBJ databases">
        <title>Physiological properties and genetic analysis related to exopolysaccharide production of fresh-water unicellular cyanobacterium Aphanothece sacrum, Suizenji Nori, that has been cultured as a food source in Japan.</title>
        <authorList>
            <person name="Kanesaki Y."/>
            <person name="Yoshikawa S."/>
            <person name="Ohki K."/>
        </authorList>
    </citation>
    <scope>NUCLEOTIDE SEQUENCE [LARGE SCALE GENOMIC DNA]</scope>
    <source>
        <strain evidence="2">FPU1</strain>
    </source>
</reference>
<dbReference type="InterPro" id="IPR035069">
    <property type="entry name" value="TTHA1013/TTHA0281-like"/>
</dbReference>
<keyword evidence="2" id="KW-1185">Reference proteome</keyword>
<gene>
    <name evidence="1" type="ORF">AsFPU1_3802</name>
</gene>
<accession>A0A401IM87</accession>
<name>A0A401IM87_APHSA</name>
<dbReference type="EMBL" id="BDQK01000016">
    <property type="protein sequence ID" value="GBF82374.1"/>
    <property type="molecule type" value="Genomic_DNA"/>
</dbReference>